<keyword evidence="1" id="KW-0732">Signal</keyword>
<dbReference type="Gene3D" id="1.10.780.10">
    <property type="entry name" value="Hydroxylamine Oxidoreductase, Chain A, domain 1"/>
    <property type="match status" value="1"/>
</dbReference>
<reference evidence="2 3" key="1">
    <citation type="journal article" date="2021" name="bioRxiv">
        <title>Unraveling nitrogen, sulfur and carbon metabolic pathways and microbial community transcriptional responses to substrate deprivation and toxicity stresses in a bioreactor mimicking anoxic brackish coastal sediment conditions.</title>
        <authorList>
            <person name="Martins P.D."/>
            <person name="Echeveste M.J."/>
            <person name="Arshad A."/>
            <person name="Kurth J."/>
            <person name="Ouboter H."/>
            <person name="Jetten M.S.M."/>
            <person name="Welte C.U."/>
        </authorList>
    </citation>
    <scope>NUCLEOTIDE SEQUENCE [LARGE SCALE GENOMIC DNA]</scope>
    <source>
        <strain evidence="2">MAG_38</strain>
    </source>
</reference>
<dbReference type="InterPro" id="IPR051829">
    <property type="entry name" value="Multiheme_Cytochr_ET"/>
</dbReference>
<comment type="caution">
    <text evidence="2">The sequence shown here is derived from an EMBL/GenBank/DDBJ whole genome shotgun (WGS) entry which is preliminary data.</text>
</comment>
<dbReference type="SUPFAM" id="SSF48695">
    <property type="entry name" value="Multiheme cytochromes"/>
    <property type="match status" value="1"/>
</dbReference>
<dbReference type="PANTHER" id="PTHR35038:SF5">
    <property type="entry name" value="CYTOCHROME C-TYPE PROTEIN NRFB"/>
    <property type="match status" value="1"/>
</dbReference>
<evidence type="ECO:0000313" key="3">
    <source>
        <dbReference type="Proteomes" id="UP001197609"/>
    </source>
</evidence>
<evidence type="ECO:0000256" key="1">
    <source>
        <dbReference type="ARBA" id="ARBA00022729"/>
    </source>
</evidence>
<evidence type="ECO:0000313" key="2">
    <source>
        <dbReference type="EMBL" id="MBZ0160482.1"/>
    </source>
</evidence>
<accession>A0AAJ1EL04</accession>
<dbReference type="GO" id="GO:0016491">
    <property type="term" value="F:oxidoreductase activity"/>
    <property type="evidence" value="ECO:0007669"/>
    <property type="project" value="TreeGrafter"/>
</dbReference>
<dbReference type="AlphaFoldDB" id="A0AAJ1EL04"/>
<gene>
    <name evidence="2" type="ORF">K8G79_10170</name>
</gene>
<proteinExistence type="predicted"/>
<sequence>MMIQYTIFDFMPGFFDCTMTLLRFAVKGLHCRGSIRYNAVHPENNHHPFGGMQAKPGHIVMRHSNRRWKWRLVLAVAALLSAALRWDSAVAADRPYLSHGAGAYRDQWQAPSVYQWLDPNLFTPNNPIQGVFNGEACVACHAGVTPTIVNDWKISRHATAKVYCTACHGNDHQKLSMPKPETCEGCHKTQVSQYKEELKAGHPAHARAMDPDVYRNAWQMHKPPAEVVGCAQCHRIGSVGCDSCHTRHKFSAAEARKPSACMSCHSGVDHRDYEVWENSKHGNIWQAETQDTDWTKPLQRGNYRFPTCAYCHMPGGDHNTVRNTVYAGMGTQEVNRGAPEHQAKRDRWIGVCGDCHSSRFARAQLDYMDDAVSVSFKKVREAKRILEDLYKEGIMEPMPQFLAPGWKGGHAAAFGGMNYNVPTIERLFYEMVAFATTNTFKGAAHSSGGAATYTFGAFEADKYLAAIKSEAEKMRRMAKIEQKVGVPYQPSEFWKHGEYTDTLKVIKEPKDGR</sequence>
<protein>
    <submittedName>
        <fullName evidence="2">Hydroxylamine oxidoreductase</fullName>
    </submittedName>
</protein>
<dbReference type="EMBL" id="JAIOIU010000127">
    <property type="protein sequence ID" value="MBZ0160482.1"/>
    <property type="molecule type" value="Genomic_DNA"/>
</dbReference>
<dbReference type="Gene3D" id="1.20.850.10">
    <property type="entry name" value="Hydroxylamine Oxidoreductase, Chain A, domain 2"/>
    <property type="match status" value="1"/>
</dbReference>
<organism evidence="2 3">
    <name type="scientific">Candidatus Methylomirabilis tolerans</name>
    <dbReference type="NCBI Taxonomy" id="3123416"/>
    <lineage>
        <taxon>Bacteria</taxon>
        <taxon>Candidatus Methylomirabilota</taxon>
        <taxon>Candidatus Methylomirabilia</taxon>
        <taxon>Candidatus Methylomirabilales</taxon>
        <taxon>Candidatus Methylomirabilaceae</taxon>
        <taxon>Candidatus Methylomirabilis</taxon>
    </lineage>
</organism>
<dbReference type="Proteomes" id="UP001197609">
    <property type="component" value="Unassembled WGS sequence"/>
</dbReference>
<dbReference type="InterPro" id="IPR036280">
    <property type="entry name" value="Multihaem_cyt_sf"/>
</dbReference>
<dbReference type="PANTHER" id="PTHR35038">
    <property type="entry name" value="DISSIMILATORY SULFITE REDUCTASE SIRA"/>
    <property type="match status" value="1"/>
</dbReference>
<name>A0AAJ1EL04_9BACT</name>
<dbReference type="Pfam" id="PF13447">
    <property type="entry name" value="Multi-haem_cyto"/>
    <property type="match status" value="1"/>
</dbReference>